<evidence type="ECO:0000313" key="1">
    <source>
        <dbReference type="EMBL" id="KAJ4727571.1"/>
    </source>
</evidence>
<name>A0ACC1YVQ8_MELAZ</name>
<dbReference type="Proteomes" id="UP001164539">
    <property type="component" value="Chromosome 1"/>
</dbReference>
<comment type="caution">
    <text evidence="1">The sequence shown here is derived from an EMBL/GenBank/DDBJ whole genome shotgun (WGS) entry which is preliminary data.</text>
</comment>
<sequence>MADKAKIPSLVEIIIHMNLELYSLKRQEQNFKTVLQLIKDAFFKHGEKEALRSCVKAIKFCSTESQGELRDFARNELKGVEDELIAKLKSAIKAVLGGDDEYSLLVNLKRLYELQLSKTVPIENLYDDFVMILRTFRNLDNEVVSFLLLNMYLHIAWSLHAIIDSETVSESSLASILMKRNTLLEELDYFLNIPSDVEEGNKVGNQLACRVCTILVEMWCLFRMTSFSSTKLEKLGYCPDTPVLQKFWKLCEQQLNIPDETEDEDMNREYVEETNRDAVMIAAAKLIATDTVPKDYLGPEIISHFVMHGTNVAEIVKHLITVLKKKDDDISNIFLEAMKRAYHRHTVALSRNSDKSLIEKSFVECRELSARLSGTFMGAARNKHRSEILKIVKEGIEYAFVDAPRQLSFLEGAVLHFVSKLPTPDILDILKDVQKRTENVNTDEDPSGWRPFNSFVDILHEKYAKNEGLQDEKEGPVRRRGRPRKRRNIEGKRLFDDHSSSEEEDSVSGSDQEVAHDEEEKQDEEEEDDAPLIHSLRSSAKLRSLRVSREENRVQTKTGTSGRTSGASS</sequence>
<reference evidence="1 2" key="1">
    <citation type="journal article" date="2023" name="Science">
        <title>Complex scaffold remodeling in plant triterpene biosynthesis.</title>
        <authorList>
            <person name="De La Pena R."/>
            <person name="Hodgson H."/>
            <person name="Liu J.C."/>
            <person name="Stephenson M.J."/>
            <person name="Martin A.C."/>
            <person name="Owen C."/>
            <person name="Harkess A."/>
            <person name="Leebens-Mack J."/>
            <person name="Jimenez L.E."/>
            <person name="Osbourn A."/>
            <person name="Sattely E.S."/>
        </authorList>
    </citation>
    <scope>NUCLEOTIDE SEQUENCE [LARGE SCALE GENOMIC DNA]</scope>
    <source>
        <strain evidence="2">cv. JPN11</strain>
        <tissue evidence="1">Leaf</tissue>
    </source>
</reference>
<evidence type="ECO:0000313" key="2">
    <source>
        <dbReference type="Proteomes" id="UP001164539"/>
    </source>
</evidence>
<accession>A0ACC1YVQ8</accession>
<proteinExistence type="predicted"/>
<organism evidence="1 2">
    <name type="scientific">Melia azedarach</name>
    <name type="common">Chinaberry tree</name>
    <dbReference type="NCBI Taxonomy" id="155640"/>
    <lineage>
        <taxon>Eukaryota</taxon>
        <taxon>Viridiplantae</taxon>
        <taxon>Streptophyta</taxon>
        <taxon>Embryophyta</taxon>
        <taxon>Tracheophyta</taxon>
        <taxon>Spermatophyta</taxon>
        <taxon>Magnoliopsida</taxon>
        <taxon>eudicotyledons</taxon>
        <taxon>Gunneridae</taxon>
        <taxon>Pentapetalae</taxon>
        <taxon>rosids</taxon>
        <taxon>malvids</taxon>
        <taxon>Sapindales</taxon>
        <taxon>Meliaceae</taxon>
        <taxon>Melia</taxon>
    </lineage>
</organism>
<protein>
    <submittedName>
        <fullName evidence="1">Sister-chromatid cohesion protein 3</fullName>
    </submittedName>
</protein>
<dbReference type="EMBL" id="CM051394">
    <property type="protein sequence ID" value="KAJ4727571.1"/>
    <property type="molecule type" value="Genomic_DNA"/>
</dbReference>
<keyword evidence="2" id="KW-1185">Reference proteome</keyword>
<gene>
    <name evidence="1" type="ORF">OWV82_000651</name>
</gene>